<keyword evidence="2" id="KW-1185">Reference proteome</keyword>
<dbReference type="EMBL" id="JAVREJ010000002">
    <property type="protein sequence ID" value="MDT0348703.1"/>
    <property type="molecule type" value="Genomic_DNA"/>
</dbReference>
<organism evidence="1 2">
    <name type="scientific">Pseudonocardia charpentierae</name>
    <dbReference type="NCBI Taxonomy" id="3075545"/>
    <lineage>
        <taxon>Bacteria</taxon>
        <taxon>Bacillati</taxon>
        <taxon>Actinomycetota</taxon>
        <taxon>Actinomycetes</taxon>
        <taxon>Pseudonocardiales</taxon>
        <taxon>Pseudonocardiaceae</taxon>
        <taxon>Pseudonocardia</taxon>
    </lineage>
</organism>
<name>A0ABU2N5C6_9PSEU</name>
<comment type="caution">
    <text evidence="1">The sequence shown here is derived from an EMBL/GenBank/DDBJ whole genome shotgun (WGS) entry which is preliminary data.</text>
</comment>
<dbReference type="Proteomes" id="UP001183202">
    <property type="component" value="Unassembled WGS sequence"/>
</dbReference>
<evidence type="ECO:0000313" key="2">
    <source>
        <dbReference type="Proteomes" id="UP001183202"/>
    </source>
</evidence>
<gene>
    <name evidence="1" type="ORF">RM445_04110</name>
</gene>
<sequence>MTIGHASGLVTIDLAEGDDGYREQLRIRLAEPYRTMLGHLRHETGHWYWEVLVDRPGNTDAFRALFGDESVNYADALQQHYGGEPPAGWEQEYVSTYATAHPWEDWAESFAHYLHIRDTEQTAAAYGLVVEGPDAKAPAAAPLEAVPSERPATFDEIVETWLPLTYALNAVNRSMGAHDLYPFVLAPKVLGKLRFVHDLVQARIPYRTPDEAVAAASA</sequence>
<accession>A0ABU2N5C6</accession>
<proteinExistence type="predicted"/>
<evidence type="ECO:0000313" key="1">
    <source>
        <dbReference type="EMBL" id="MDT0348703.1"/>
    </source>
</evidence>
<dbReference type="Pfam" id="PF15887">
    <property type="entry name" value="Peptidase_Mx"/>
    <property type="match status" value="1"/>
</dbReference>
<reference evidence="2" key="1">
    <citation type="submission" date="2023-07" db="EMBL/GenBank/DDBJ databases">
        <title>30 novel species of actinomycetes from the DSMZ collection.</title>
        <authorList>
            <person name="Nouioui I."/>
        </authorList>
    </citation>
    <scope>NUCLEOTIDE SEQUENCE [LARGE SCALE GENOMIC DNA]</scope>
    <source>
        <strain evidence="2">DSM 45834</strain>
    </source>
</reference>
<protein>
    <submittedName>
        <fullName evidence="1">Zinc-binding metallopeptidase</fullName>
    </submittedName>
</protein>
<dbReference type="InterPro" id="IPR031321">
    <property type="entry name" value="UCP012641"/>
</dbReference>
<dbReference type="RefSeq" id="WP_311554633.1">
    <property type="nucleotide sequence ID" value="NZ_JAVREJ010000002.1"/>
</dbReference>